<keyword evidence="4" id="KW-0449">Lipoprotein</keyword>
<feature type="chain" id="PRO_5028557068" evidence="2">
    <location>
        <begin position="19"/>
        <end position="174"/>
    </location>
</feature>
<dbReference type="GO" id="GO:0006950">
    <property type="term" value="P:response to stress"/>
    <property type="evidence" value="ECO:0007669"/>
    <property type="project" value="UniProtKB-ARBA"/>
</dbReference>
<dbReference type="AlphaFoldDB" id="A0A6S6S3T3"/>
<dbReference type="CDD" id="cd19438">
    <property type="entry name" value="lipocalin_Blc-like"/>
    <property type="match status" value="1"/>
</dbReference>
<keyword evidence="2" id="KW-0732">Signal</keyword>
<dbReference type="InterPro" id="IPR022271">
    <property type="entry name" value="Lipocalin_ApoD"/>
</dbReference>
<evidence type="ECO:0000256" key="2">
    <source>
        <dbReference type="PIRNR" id="PIRNR036893"/>
    </source>
</evidence>
<dbReference type="InterPro" id="IPR002446">
    <property type="entry name" value="Lipocalin_bac"/>
</dbReference>
<accession>A0A6S6S3T3</accession>
<protein>
    <submittedName>
        <fullName evidence="4">Outer membrane lipoprotein</fullName>
    </submittedName>
</protein>
<dbReference type="PIRSF" id="PIRSF036893">
    <property type="entry name" value="Lipocalin_ApoD"/>
    <property type="match status" value="1"/>
</dbReference>
<dbReference type="PRINTS" id="PR01171">
    <property type="entry name" value="BCTLIPOCALIN"/>
</dbReference>
<dbReference type="Gene3D" id="2.40.128.20">
    <property type="match status" value="1"/>
</dbReference>
<dbReference type="InterPro" id="IPR047202">
    <property type="entry name" value="Lipocalin_Blc-like_dom"/>
</dbReference>
<dbReference type="InterPro" id="IPR012674">
    <property type="entry name" value="Calycin"/>
</dbReference>
<feature type="signal peptide" evidence="2">
    <location>
        <begin position="1"/>
        <end position="18"/>
    </location>
</feature>
<proteinExistence type="inferred from homology"/>
<name>A0A6S6S3T3_9BACT</name>
<organism evidence="4">
    <name type="scientific">uncultured Sulfurovum sp</name>
    <dbReference type="NCBI Taxonomy" id="269237"/>
    <lineage>
        <taxon>Bacteria</taxon>
        <taxon>Pseudomonadati</taxon>
        <taxon>Campylobacterota</taxon>
        <taxon>Epsilonproteobacteria</taxon>
        <taxon>Campylobacterales</taxon>
        <taxon>Sulfurovaceae</taxon>
        <taxon>Sulfurovum</taxon>
        <taxon>environmental samples</taxon>
    </lineage>
</organism>
<feature type="domain" description="Lipocalin/cytosolic fatty-acid binding" evidence="3">
    <location>
        <begin position="27"/>
        <end position="153"/>
    </location>
</feature>
<dbReference type="PANTHER" id="PTHR10612:SF34">
    <property type="entry name" value="APOLIPOPROTEIN D"/>
    <property type="match status" value="1"/>
</dbReference>
<sequence length="174" mass="20326">MSMKTLLLTLLITMTVYANGLTPVTYVDDKKFSGLWYEIARTHNDYQEKCVASSVEYQLVEPLKYKVFNRCFDTKIGGELIEYEGTASSFDGKSMSSIDMTYFWIFTENYQVYYLDDAYNYAVVADETFEQVWIMSRKPTIPQNILDEIKTKLSTVMELKDLIYTLQDEKGKYK</sequence>
<dbReference type="PANTHER" id="PTHR10612">
    <property type="entry name" value="APOLIPOPROTEIN D"/>
    <property type="match status" value="1"/>
</dbReference>
<dbReference type="Pfam" id="PF08212">
    <property type="entry name" value="Lipocalin_2"/>
    <property type="match status" value="1"/>
</dbReference>
<evidence type="ECO:0000256" key="1">
    <source>
        <dbReference type="ARBA" id="ARBA00006889"/>
    </source>
</evidence>
<dbReference type="EMBL" id="CACVAU010000006">
    <property type="protein sequence ID" value="CAA6802303.1"/>
    <property type="molecule type" value="Genomic_DNA"/>
</dbReference>
<evidence type="ECO:0000259" key="3">
    <source>
        <dbReference type="Pfam" id="PF08212"/>
    </source>
</evidence>
<dbReference type="InterPro" id="IPR000566">
    <property type="entry name" value="Lipocln_cytosolic_FA-bd_dom"/>
</dbReference>
<comment type="similarity">
    <text evidence="1 2">Belongs to the calycin superfamily. Lipocalin family.</text>
</comment>
<gene>
    <name evidence="4" type="ORF">HELGO_WM10533</name>
</gene>
<reference evidence="4" key="1">
    <citation type="submission" date="2020-01" db="EMBL/GenBank/DDBJ databases">
        <authorList>
            <person name="Meier V. D."/>
            <person name="Meier V D."/>
        </authorList>
    </citation>
    <scope>NUCLEOTIDE SEQUENCE</scope>
    <source>
        <strain evidence="4">HLG_WM_MAG_05</strain>
    </source>
</reference>
<evidence type="ECO:0000313" key="4">
    <source>
        <dbReference type="EMBL" id="CAA6802303.1"/>
    </source>
</evidence>
<dbReference type="SUPFAM" id="SSF50814">
    <property type="entry name" value="Lipocalins"/>
    <property type="match status" value="1"/>
</dbReference>